<dbReference type="PROSITE" id="PS50868">
    <property type="entry name" value="POST_SET"/>
    <property type="match status" value="1"/>
</dbReference>
<dbReference type="InterPro" id="IPR001214">
    <property type="entry name" value="SET_dom"/>
</dbReference>
<evidence type="ECO:0000259" key="8">
    <source>
        <dbReference type="PROSITE" id="PS50280"/>
    </source>
</evidence>
<keyword evidence="4" id="KW-0808">Transferase</keyword>
<feature type="domain" description="Post-SET" evidence="9">
    <location>
        <begin position="203"/>
        <end position="219"/>
    </location>
</feature>
<dbReference type="SUPFAM" id="SSF82199">
    <property type="entry name" value="SET domain"/>
    <property type="match status" value="1"/>
</dbReference>
<name>A0A5K3FB46_MESCO</name>
<comment type="subcellular location">
    <subcellularLocation>
        <location evidence="1">Chromosome</location>
    </subcellularLocation>
</comment>
<proteinExistence type="predicted"/>
<dbReference type="GO" id="GO:0032259">
    <property type="term" value="P:methylation"/>
    <property type="evidence" value="ECO:0007669"/>
    <property type="project" value="UniProtKB-KW"/>
</dbReference>
<evidence type="ECO:0000259" key="9">
    <source>
        <dbReference type="PROSITE" id="PS50868"/>
    </source>
</evidence>
<accession>A0A5K3FB46</accession>
<dbReference type="PANTHER" id="PTHR46223">
    <property type="entry name" value="HISTONE-LYSINE N-METHYLTRANSFERASE SUV39H"/>
    <property type="match status" value="1"/>
</dbReference>
<feature type="domain" description="SET" evidence="8">
    <location>
        <begin position="99"/>
        <end position="193"/>
    </location>
</feature>
<keyword evidence="6" id="KW-0479">Metal-binding</keyword>
<evidence type="ECO:0000256" key="3">
    <source>
        <dbReference type="ARBA" id="ARBA00022603"/>
    </source>
</evidence>
<evidence type="ECO:0000256" key="7">
    <source>
        <dbReference type="ARBA" id="ARBA00022833"/>
    </source>
</evidence>
<dbReference type="InterPro" id="IPR050973">
    <property type="entry name" value="H3K9_Histone-Lys_N-MTase"/>
</dbReference>
<keyword evidence="3" id="KW-0489">Methyltransferase</keyword>
<keyword evidence="7" id="KW-0862">Zinc</keyword>
<sequence>MESDDYSSWRRQLADHSFLIRNGYTDKTDFHGRAVTPHVATTYHQRCVISAACPPKPILRSFDTTPVLSASSTLVPRGEVSEQRVCEYRGSHIEPRLVRNLAVEQQARWGHAYAMLVHENLASDFRIIFETAVDGADGVVDAQTQLPPSCLINHSCNPNLTVIPVRINSLEPHLVLFAIRDIEVDEELTYDYEDKSCEASAPTGKPCLCGARRCRLYLPFYV</sequence>
<dbReference type="Gene3D" id="2.170.270.10">
    <property type="entry name" value="SET domain"/>
    <property type="match status" value="1"/>
</dbReference>
<evidence type="ECO:0000256" key="1">
    <source>
        <dbReference type="ARBA" id="ARBA00004286"/>
    </source>
</evidence>
<dbReference type="GO" id="GO:0005694">
    <property type="term" value="C:chromosome"/>
    <property type="evidence" value="ECO:0007669"/>
    <property type="project" value="UniProtKB-SubCell"/>
</dbReference>
<protein>
    <submittedName>
        <fullName evidence="10">SET domain-containing protein</fullName>
    </submittedName>
</protein>
<dbReference type="InterPro" id="IPR046341">
    <property type="entry name" value="SET_dom_sf"/>
</dbReference>
<dbReference type="AlphaFoldDB" id="A0A5K3FB46"/>
<organism evidence="10">
    <name type="scientific">Mesocestoides corti</name>
    <name type="common">Flatworm</name>
    <dbReference type="NCBI Taxonomy" id="53468"/>
    <lineage>
        <taxon>Eukaryota</taxon>
        <taxon>Metazoa</taxon>
        <taxon>Spiralia</taxon>
        <taxon>Lophotrochozoa</taxon>
        <taxon>Platyhelminthes</taxon>
        <taxon>Cestoda</taxon>
        <taxon>Eucestoda</taxon>
        <taxon>Cyclophyllidea</taxon>
        <taxon>Mesocestoididae</taxon>
        <taxon>Mesocestoides</taxon>
    </lineage>
</organism>
<evidence type="ECO:0000256" key="4">
    <source>
        <dbReference type="ARBA" id="ARBA00022679"/>
    </source>
</evidence>
<dbReference type="PROSITE" id="PS50280">
    <property type="entry name" value="SET"/>
    <property type="match status" value="1"/>
</dbReference>
<dbReference type="SMART" id="SM00317">
    <property type="entry name" value="SET"/>
    <property type="match status" value="1"/>
</dbReference>
<dbReference type="WBParaSite" id="MCU_006938-RA">
    <property type="protein sequence ID" value="MCU_006938-RA"/>
    <property type="gene ID" value="MCU_006938"/>
</dbReference>
<reference evidence="10" key="1">
    <citation type="submission" date="2019-11" db="UniProtKB">
        <authorList>
            <consortium name="WormBaseParasite"/>
        </authorList>
    </citation>
    <scope>IDENTIFICATION</scope>
</reference>
<evidence type="ECO:0000256" key="6">
    <source>
        <dbReference type="ARBA" id="ARBA00022723"/>
    </source>
</evidence>
<evidence type="ECO:0000256" key="5">
    <source>
        <dbReference type="ARBA" id="ARBA00022691"/>
    </source>
</evidence>
<dbReference type="Pfam" id="PF00856">
    <property type="entry name" value="SET"/>
    <property type="match status" value="1"/>
</dbReference>
<dbReference type="InterPro" id="IPR003616">
    <property type="entry name" value="Post-SET_dom"/>
</dbReference>
<dbReference type="PANTHER" id="PTHR46223:SF3">
    <property type="entry name" value="HISTONE-LYSINE N-METHYLTRANSFERASE SET-23"/>
    <property type="match status" value="1"/>
</dbReference>
<keyword evidence="5" id="KW-0949">S-adenosyl-L-methionine</keyword>
<dbReference type="GO" id="GO:0046872">
    <property type="term" value="F:metal ion binding"/>
    <property type="evidence" value="ECO:0007669"/>
    <property type="project" value="UniProtKB-KW"/>
</dbReference>
<evidence type="ECO:0000256" key="2">
    <source>
        <dbReference type="ARBA" id="ARBA00022454"/>
    </source>
</evidence>
<keyword evidence="2" id="KW-0158">Chromosome</keyword>
<dbReference type="GO" id="GO:0008168">
    <property type="term" value="F:methyltransferase activity"/>
    <property type="evidence" value="ECO:0007669"/>
    <property type="project" value="UniProtKB-KW"/>
</dbReference>
<evidence type="ECO:0000313" key="10">
    <source>
        <dbReference type="WBParaSite" id="MCU_006938-RA"/>
    </source>
</evidence>